<evidence type="ECO:0000313" key="4">
    <source>
        <dbReference type="RefSeq" id="XP_056687480.1"/>
    </source>
</evidence>
<dbReference type="GeneID" id="110775643"/>
<name>A0ABM3QVT7_SPIOL</name>
<dbReference type="InterPro" id="IPR004252">
    <property type="entry name" value="Probable_transposase_24"/>
</dbReference>
<evidence type="ECO:0000256" key="2">
    <source>
        <dbReference type="SAM" id="MobiDB-lite"/>
    </source>
</evidence>
<organism evidence="3 4">
    <name type="scientific">Spinacia oleracea</name>
    <name type="common">Spinach</name>
    <dbReference type="NCBI Taxonomy" id="3562"/>
    <lineage>
        <taxon>Eukaryota</taxon>
        <taxon>Viridiplantae</taxon>
        <taxon>Streptophyta</taxon>
        <taxon>Embryophyta</taxon>
        <taxon>Tracheophyta</taxon>
        <taxon>Spermatophyta</taxon>
        <taxon>Magnoliopsida</taxon>
        <taxon>eudicotyledons</taxon>
        <taxon>Gunneridae</taxon>
        <taxon>Pentapetalae</taxon>
        <taxon>Caryophyllales</taxon>
        <taxon>Chenopodiaceae</taxon>
        <taxon>Chenopodioideae</taxon>
        <taxon>Anserineae</taxon>
        <taxon>Spinacia</taxon>
    </lineage>
</organism>
<dbReference type="RefSeq" id="XP_056687480.1">
    <property type="nucleotide sequence ID" value="XM_056831502.1"/>
</dbReference>
<feature type="region of interest" description="Disordered" evidence="2">
    <location>
        <begin position="1"/>
        <end position="182"/>
    </location>
</feature>
<dbReference type="Proteomes" id="UP000813463">
    <property type="component" value="Chromosome 6"/>
</dbReference>
<feature type="compositionally biased region" description="Polar residues" evidence="2">
    <location>
        <begin position="62"/>
        <end position="103"/>
    </location>
</feature>
<dbReference type="PANTHER" id="PTHR33144">
    <property type="entry name" value="OS10G0409366 PROTEIN-RELATED"/>
    <property type="match status" value="1"/>
</dbReference>
<evidence type="ECO:0008006" key="5">
    <source>
        <dbReference type="Google" id="ProtNLM"/>
    </source>
</evidence>
<dbReference type="Pfam" id="PF03004">
    <property type="entry name" value="Transposase_24"/>
    <property type="match status" value="1"/>
</dbReference>
<feature type="compositionally biased region" description="Low complexity" evidence="2">
    <location>
        <begin position="18"/>
        <end position="31"/>
    </location>
</feature>
<protein>
    <recommendedName>
        <fullName evidence="5">Transposase, Ptta/En/Spm, plant</fullName>
    </recommendedName>
</protein>
<evidence type="ECO:0000256" key="1">
    <source>
        <dbReference type="SAM" id="Coils"/>
    </source>
</evidence>
<keyword evidence="3" id="KW-1185">Reference proteome</keyword>
<reference evidence="4" key="2">
    <citation type="submission" date="2025-08" db="UniProtKB">
        <authorList>
            <consortium name="RefSeq"/>
        </authorList>
    </citation>
    <scope>IDENTIFICATION</scope>
    <source>
        <tissue evidence="4">Leaf</tissue>
    </source>
</reference>
<feature type="coiled-coil region" evidence="1">
    <location>
        <begin position="477"/>
        <end position="507"/>
    </location>
</feature>
<accession>A0ABM3QVT7</accession>
<feature type="compositionally biased region" description="Polar residues" evidence="2">
    <location>
        <begin position="144"/>
        <end position="163"/>
    </location>
</feature>
<evidence type="ECO:0000313" key="3">
    <source>
        <dbReference type="Proteomes" id="UP000813463"/>
    </source>
</evidence>
<proteinExistence type="predicted"/>
<gene>
    <name evidence="4" type="primary">LOC110775643</name>
</gene>
<reference evidence="3" key="1">
    <citation type="journal article" date="2021" name="Nat. Commun.">
        <title>Genomic analyses provide insights into spinach domestication and the genetic basis of agronomic traits.</title>
        <authorList>
            <person name="Cai X."/>
            <person name="Sun X."/>
            <person name="Xu C."/>
            <person name="Sun H."/>
            <person name="Wang X."/>
            <person name="Ge C."/>
            <person name="Zhang Z."/>
            <person name="Wang Q."/>
            <person name="Fei Z."/>
            <person name="Jiao C."/>
            <person name="Wang Q."/>
        </authorList>
    </citation>
    <scope>NUCLEOTIDE SEQUENCE [LARGE SCALE GENOMIC DNA]</scope>
    <source>
        <strain evidence="3">cv. Varoflay</strain>
    </source>
</reference>
<feature type="compositionally biased region" description="Basic and acidic residues" evidence="2">
    <location>
        <begin position="164"/>
        <end position="182"/>
    </location>
</feature>
<keyword evidence="1" id="KW-0175">Coiled coil</keyword>
<sequence length="556" mass="61681">MTYRKKVRATAETDATGSASKSLPSRTSSLSEAASQPIKKHATQSQPSQVPKSVIFGPFSPPGTTTSMVAPPCSSTAKSAQQAIWKTPPTGSASNSLEASTKNKIPPKITSKISTQPNIPPSKSLKYPSTSSGQIPPNMPSLVPPSSHTKTSARDSQSQQKSVQEPKENSTKSKSFREYPDWRENVDFDDKEEVMTIDAKGNYGVASGPIQAIDVWSNNGVKYFVEFNDLCQPLRKGGQILVKFIGSLAKMKPYCPVGETNWKDVDGALKGKLIDEIKDRFVIPDGSVYVTQILKRANKSWKHYKYSLKKDYYKPEEKTEEQMVREAVPRHGISGKEWVKLVRYWYSDKGKKLSECGKEARASQTQFHRSGSNSYANQQADYEDEHGVKMSLLALWIKTHSGKDDAKAKVESLKTVGPSKSQQELENEAFEDTMHGGKILERPVGYGLGVRKSDVYGVHGVLRKNGYGKIRHRTVVMENVKEEVSAINKKNETLEKENGKLQEQVKENNWLLKTLIGQFSQLVGQVRTGTASTKALDCAQQVLGMAHQRDLDAGWY</sequence>
<dbReference type="PANTHER" id="PTHR33144:SF50">
    <property type="entry name" value="OS03G0714750 PROTEIN"/>
    <property type="match status" value="1"/>
</dbReference>